<keyword evidence="2" id="KW-0812">Transmembrane</keyword>
<feature type="transmembrane region" description="Helical" evidence="2">
    <location>
        <begin position="367"/>
        <end position="395"/>
    </location>
</feature>
<evidence type="ECO:0000256" key="2">
    <source>
        <dbReference type="SAM" id="Phobius"/>
    </source>
</evidence>
<feature type="region of interest" description="Disordered" evidence="1">
    <location>
        <begin position="91"/>
        <end position="117"/>
    </location>
</feature>
<name>A0A840YFD1_9PROT</name>
<evidence type="ECO:0000313" key="3">
    <source>
        <dbReference type="EMBL" id="MBB5694931.1"/>
    </source>
</evidence>
<reference evidence="3 4" key="1">
    <citation type="submission" date="2020-08" db="EMBL/GenBank/DDBJ databases">
        <title>Genomic Encyclopedia of Type Strains, Phase IV (KMG-IV): sequencing the most valuable type-strain genomes for metagenomic binning, comparative biology and taxonomic classification.</title>
        <authorList>
            <person name="Goeker M."/>
        </authorList>
    </citation>
    <scope>NUCLEOTIDE SEQUENCE [LARGE SCALE GENOMIC DNA]</scope>
    <source>
        <strain evidence="3 4">DSM 25622</strain>
    </source>
</reference>
<feature type="compositionally biased region" description="Basic and acidic residues" evidence="1">
    <location>
        <begin position="251"/>
        <end position="265"/>
    </location>
</feature>
<keyword evidence="2" id="KW-0472">Membrane</keyword>
<keyword evidence="3" id="KW-0560">Oxidoreductase</keyword>
<comment type="caution">
    <text evidence="3">The sequence shown here is derived from an EMBL/GenBank/DDBJ whole genome shotgun (WGS) entry which is preliminary data.</text>
</comment>
<feature type="transmembrane region" description="Helical" evidence="2">
    <location>
        <begin position="201"/>
        <end position="225"/>
    </location>
</feature>
<feature type="compositionally biased region" description="Low complexity" evidence="1">
    <location>
        <begin position="239"/>
        <end position="248"/>
    </location>
</feature>
<dbReference type="Pfam" id="PF03929">
    <property type="entry name" value="PepSY_TM"/>
    <property type="match status" value="1"/>
</dbReference>
<gene>
    <name evidence="3" type="ORF">FHS87_002984</name>
</gene>
<dbReference type="EMBL" id="JACIJD010000013">
    <property type="protein sequence ID" value="MBB5694931.1"/>
    <property type="molecule type" value="Genomic_DNA"/>
</dbReference>
<dbReference type="RefSeq" id="WP_184519865.1">
    <property type="nucleotide sequence ID" value="NZ_JACIJD010000013.1"/>
</dbReference>
<organism evidence="3 4">
    <name type="scientific">Muricoccus pecuniae</name>
    <dbReference type="NCBI Taxonomy" id="693023"/>
    <lineage>
        <taxon>Bacteria</taxon>
        <taxon>Pseudomonadati</taxon>
        <taxon>Pseudomonadota</taxon>
        <taxon>Alphaproteobacteria</taxon>
        <taxon>Acetobacterales</taxon>
        <taxon>Roseomonadaceae</taxon>
        <taxon>Muricoccus</taxon>
    </lineage>
</organism>
<dbReference type="PANTHER" id="PTHR34219">
    <property type="entry name" value="IRON-REGULATED INNER MEMBRANE PROTEIN-RELATED"/>
    <property type="match status" value="1"/>
</dbReference>
<dbReference type="PANTHER" id="PTHR34219:SF3">
    <property type="entry name" value="BLL7967 PROTEIN"/>
    <property type="match status" value="1"/>
</dbReference>
<evidence type="ECO:0000256" key="1">
    <source>
        <dbReference type="SAM" id="MobiDB-lite"/>
    </source>
</evidence>
<sequence length="418" mass="45653">MALRLPSLKTALFQTHWFLGITAGMVLMVVGVTGGLLSFQDEIMRALNPGVLTVAPRPEPRPAPAELIRRIEDGSGARVLALNLAASPGRAVRATVSPPGAPPQEGGGGRPPRGEPRYADPWTGALLGAPTGDGFFRTTRELHRWLLAGQEGKVVVGVSTIALVFLSLSGLYLRWPRRALNLRTWFHISPRLRGRALNWRLHSVIGTWVLPLYVLMGLTGLFWSFDWYRNALFDLTGAPRPAQAGPPRVEAPPRVETPPRVEGAPREGAGGASRGERGPRPAPVDIDRAWAAFLRERPDYGTASLRIPSPGQPLRITYVDADPAHEDARNTIAIDAADRVVEHRRYDDQPLAHQLMGSMLALHSGRYFGTVVTVLMMIASLIMPLFGITGIILYLDRRRAKRAAAGRPRRRVAAQAAE</sequence>
<dbReference type="Proteomes" id="UP000580654">
    <property type="component" value="Unassembled WGS sequence"/>
</dbReference>
<feature type="transmembrane region" description="Helical" evidence="2">
    <location>
        <begin position="154"/>
        <end position="173"/>
    </location>
</feature>
<dbReference type="AlphaFoldDB" id="A0A840YFD1"/>
<accession>A0A840YFD1</accession>
<proteinExistence type="predicted"/>
<protein>
    <submittedName>
        <fullName evidence="3">Sulfite reductase (NADPH) flavoprotein alpha-component</fullName>
        <ecNumber evidence="3">1.8.1.2</ecNumber>
    </submittedName>
</protein>
<feature type="transmembrane region" description="Helical" evidence="2">
    <location>
        <begin position="12"/>
        <end position="39"/>
    </location>
</feature>
<dbReference type="GO" id="GO:0004783">
    <property type="term" value="F:sulfite reductase (NADPH) activity"/>
    <property type="evidence" value="ECO:0007669"/>
    <property type="project" value="UniProtKB-EC"/>
</dbReference>
<keyword evidence="2" id="KW-1133">Transmembrane helix</keyword>
<feature type="region of interest" description="Disordered" evidence="1">
    <location>
        <begin position="239"/>
        <end position="283"/>
    </location>
</feature>
<dbReference type="InterPro" id="IPR005625">
    <property type="entry name" value="PepSY-ass_TM"/>
</dbReference>
<evidence type="ECO:0000313" key="4">
    <source>
        <dbReference type="Proteomes" id="UP000580654"/>
    </source>
</evidence>
<keyword evidence="4" id="KW-1185">Reference proteome</keyword>
<dbReference type="EC" id="1.8.1.2" evidence="3"/>